<dbReference type="SUPFAM" id="SSF81383">
    <property type="entry name" value="F-box domain"/>
    <property type="match status" value="1"/>
</dbReference>
<accession>A0A8T0NAN5</accession>
<sequence>MAGLPLTSPSTVASDASTSPWASSLPDDLIRLVASRLLAGDLLDYVRFRAVCAPWRSGTASPRGRGVVDPRFHPRRWQMLPEGDGLYPGHPDLHGYVRFFNLDTGAFVRVRIPLFEDDHRVLDSHCWDRPSRSESRDDNCSRLAKFEKLVKGRQSLPGGEGLHELVRVVHPKVTSGTSGTQRATWR</sequence>
<evidence type="ECO:0008006" key="4">
    <source>
        <dbReference type="Google" id="ProtNLM"/>
    </source>
</evidence>
<proteinExistence type="predicted"/>
<dbReference type="AlphaFoldDB" id="A0A8T0NAN5"/>
<feature type="compositionally biased region" description="Polar residues" evidence="1">
    <location>
        <begin position="7"/>
        <end position="22"/>
    </location>
</feature>
<gene>
    <name evidence="2" type="ORF">PVAP13_9KG065000</name>
</gene>
<evidence type="ECO:0000256" key="1">
    <source>
        <dbReference type="SAM" id="MobiDB-lite"/>
    </source>
</evidence>
<dbReference type="InterPro" id="IPR036047">
    <property type="entry name" value="F-box-like_dom_sf"/>
</dbReference>
<protein>
    <recommendedName>
        <fullName evidence="4">F-box domain-containing protein</fullName>
    </recommendedName>
</protein>
<comment type="caution">
    <text evidence="2">The sequence shown here is derived from an EMBL/GenBank/DDBJ whole genome shotgun (WGS) entry which is preliminary data.</text>
</comment>
<dbReference type="PANTHER" id="PTHR33165:SF98">
    <property type="entry name" value="F-BOX DOMAIN-CONTAINING PROTEIN"/>
    <property type="match status" value="1"/>
</dbReference>
<feature type="region of interest" description="Disordered" evidence="1">
    <location>
        <begin position="1"/>
        <end position="23"/>
    </location>
</feature>
<dbReference type="PANTHER" id="PTHR33165">
    <property type="entry name" value="F-BOX DOMAIN CONTAINING PROTEIN-LIKE-RELATED"/>
    <property type="match status" value="1"/>
</dbReference>
<dbReference type="Proteomes" id="UP000823388">
    <property type="component" value="Chromosome 9K"/>
</dbReference>
<dbReference type="EMBL" id="CM029053">
    <property type="protein sequence ID" value="KAG2546991.1"/>
    <property type="molecule type" value="Genomic_DNA"/>
</dbReference>
<organism evidence="2 3">
    <name type="scientific">Panicum virgatum</name>
    <name type="common">Blackwell switchgrass</name>
    <dbReference type="NCBI Taxonomy" id="38727"/>
    <lineage>
        <taxon>Eukaryota</taxon>
        <taxon>Viridiplantae</taxon>
        <taxon>Streptophyta</taxon>
        <taxon>Embryophyta</taxon>
        <taxon>Tracheophyta</taxon>
        <taxon>Spermatophyta</taxon>
        <taxon>Magnoliopsida</taxon>
        <taxon>Liliopsida</taxon>
        <taxon>Poales</taxon>
        <taxon>Poaceae</taxon>
        <taxon>PACMAD clade</taxon>
        <taxon>Panicoideae</taxon>
        <taxon>Panicodae</taxon>
        <taxon>Paniceae</taxon>
        <taxon>Panicinae</taxon>
        <taxon>Panicum</taxon>
        <taxon>Panicum sect. Hiantes</taxon>
    </lineage>
</organism>
<name>A0A8T0NAN5_PANVG</name>
<keyword evidence="3" id="KW-1185">Reference proteome</keyword>
<reference evidence="2" key="1">
    <citation type="submission" date="2020-05" db="EMBL/GenBank/DDBJ databases">
        <title>WGS assembly of Panicum virgatum.</title>
        <authorList>
            <person name="Lovell J.T."/>
            <person name="Jenkins J."/>
            <person name="Shu S."/>
            <person name="Juenger T.E."/>
            <person name="Schmutz J."/>
        </authorList>
    </citation>
    <scope>NUCLEOTIDE SEQUENCE</scope>
    <source>
        <strain evidence="2">AP13</strain>
    </source>
</reference>
<evidence type="ECO:0000313" key="2">
    <source>
        <dbReference type="EMBL" id="KAG2546991.1"/>
    </source>
</evidence>
<evidence type="ECO:0000313" key="3">
    <source>
        <dbReference type="Proteomes" id="UP000823388"/>
    </source>
</evidence>